<reference evidence="5" key="1">
    <citation type="journal article" date="2019" name="Int. J. Syst. Evol. Microbiol.">
        <title>The Global Catalogue of Microorganisms (GCM) 10K type strain sequencing project: providing services to taxonomists for standard genome sequencing and annotation.</title>
        <authorList>
            <consortium name="The Broad Institute Genomics Platform"/>
            <consortium name="The Broad Institute Genome Sequencing Center for Infectious Disease"/>
            <person name="Wu L."/>
            <person name="Ma J."/>
        </authorList>
    </citation>
    <scope>NUCLEOTIDE SEQUENCE [LARGE SCALE GENOMIC DNA]</scope>
    <source>
        <strain evidence="5">JCM 9371</strain>
    </source>
</reference>
<dbReference type="PANTHER" id="PTHR33495:SF2">
    <property type="entry name" value="ANTI-SIGMA FACTOR ANTAGONIST TM_1081-RELATED"/>
    <property type="match status" value="1"/>
</dbReference>
<dbReference type="InterPro" id="IPR003658">
    <property type="entry name" value="Anti-sigma_ant"/>
</dbReference>
<dbReference type="InterPro" id="IPR002645">
    <property type="entry name" value="STAS_dom"/>
</dbReference>
<name>A0ABW2XCE8_9ACTN</name>
<sequence>MDFSVHQRRYGDHTIVAVAGDIDVETSPRLREFLIGLVDDGARHLVIDLGGVTFLDSTGIGVMIGVLHRLRAANGTMSCAGGSTAVRSVFRVTQLTRVFALHDSLDQALLPAH</sequence>
<dbReference type="SUPFAM" id="SSF52091">
    <property type="entry name" value="SpoIIaa-like"/>
    <property type="match status" value="1"/>
</dbReference>
<dbReference type="PANTHER" id="PTHR33495">
    <property type="entry name" value="ANTI-SIGMA FACTOR ANTAGONIST TM_1081-RELATED-RELATED"/>
    <property type="match status" value="1"/>
</dbReference>
<evidence type="ECO:0000313" key="5">
    <source>
        <dbReference type="Proteomes" id="UP001597063"/>
    </source>
</evidence>
<keyword evidence="5" id="KW-1185">Reference proteome</keyword>
<dbReference type="CDD" id="cd07043">
    <property type="entry name" value="STAS_anti-anti-sigma_factors"/>
    <property type="match status" value="1"/>
</dbReference>
<dbReference type="Proteomes" id="UP001597063">
    <property type="component" value="Unassembled WGS sequence"/>
</dbReference>
<comment type="similarity">
    <text evidence="1 2">Belongs to the anti-sigma-factor antagonist family.</text>
</comment>
<protein>
    <recommendedName>
        <fullName evidence="2">Anti-sigma factor antagonist</fullName>
    </recommendedName>
</protein>
<proteinExistence type="inferred from homology"/>
<dbReference type="RefSeq" id="WP_131756246.1">
    <property type="nucleotide sequence ID" value="NZ_CAACUY010000014.1"/>
</dbReference>
<dbReference type="Gene3D" id="3.30.750.24">
    <property type="entry name" value="STAS domain"/>
    <property type="match status" value="1"/>
</dbReference>
<dbReference type="Pfam" id="PF01740">
    <property type="entry name" value="STAS"/>
    <property type="match status" value="1"/>
</dbReference>
<dbReference type="InterPro" id="IPR036513">
    <property type="entry name" value="STAS_dom_sf"/>
</dbReference>
<feature type="domain" description="STAS" evidence="3">
    <location>
        <begin position="3"/>
        <end position="112"/>
    </location>
</feature>
<dbReference type="PROSITE" id="PS50801">
    <property type="entry name" value="STAS"/>
    <property type="match status" value="1"/>
</dbReference>
<comment type="caution">
    <text evidence="4">The sequence shown here is derived from an EMBL/GenBank/DDBJ whole genome shotgun (WGS) entry which is preliminary data.</text>
</comment>
<organism evidence="4 5">
    <name type="scientific">Actinomadura fibrosa</name>
    <dbReference type="NCBI Taxonomy" id="111802"/>
    <lineage>
        <taxon>Bacteria</taxon>
        <taxon>Bacillati</taxon>
        <taxon>Actinomycetota</taxon>
        <taxon>Actinomycetes</taxon>
        <taxon>Streptosporangiales</taxon>
        <taxon>Thermomonosporaceae</taxon>
        <taxon>Actinomadura</taxon>
    </lineage>
</organism>
<evidence type="ECO:0000256" key="2">
    <source>
        <dbReference type="RuleBase" id="RU003749"/>
    </source>
</evidence>
<gene>
    <name evidence="4" type="ORF">ACFQZM_06575</name>
</gene>
<accession>A0ABW2XCE8</accession>
<evidence type="ECO:0000313" key="4">
    <source>
        <dbReference type="EMBL" id="MFD0684152.1"/>
    </source>
</evidence>
<dbReference type="EMBL" id="JBHTGP010000003">
    <property type="protein sequence ID" value="MFD0684152.1"/>
    <property type="molecule type" value="Genomic_DNA"/>
</dbReference>
<dbReference type="NCBIfam" id="TIGR00377">
    <property type="entry name" value="ant_ant_sig"/>
    <property type="match status" value="1"/>
</dbReference>
<evidence type="ECO:0000259" key="3">
    <source>
        <dbReference type="PROSITE" id="PS50801"/>
    </source>
</evidence>
<evidence type="ECO:0000256" key="1">
    <source>
        <dbReference type="ARBA" id="ARBA00009013"/>
    </source>
</evidence>